<feature type="compositionally biased region" description="Low complexity" evidence="1">
    <location>
        <begin position="219"/>
        <end position="229"/>
    </location>
</feature>
<accession>A0A4Y9ZFE7</accession>
<gene>
    <name evidence="2" type="ORF">EWM64_g10547</name>
</gene>
<organism evidence="2 3">
    <name type="scientific">Hericium alpestre</name>
    <dbReference type="NCBI Taxonomy" id="135208"/>
    <lineage>
        <taxon>Eukaryota</taxon>
        <taxon>Fungi</taxon>
        <taxon>Dikarya</taxon>
        <taxon>Basidiomycota</taxon>
        <taxon>Agaricomycotina</taxon>
        <taxon>Agaricomycetes</taxon>
        <taxon>Russulales</taxon>
        <taxon>Hericiaceae</taxon>
        <taxon>Hericium</taxon>
    </lineage>
</organism>
<feature type="non-terminal residue" evidence="2">
    <location>
        <position position="277"/>
    </location>
</feature>
<proteinExistence type="predicted"/>
<dbReference type="STRING" id="135208.A0A4Y9ZFE7"/>
<dbReference type="AlphaFoldDB" id="A0A4Y9ZFE7"/>
<evidence type="ECO:0000313" key="3">
    <source>
        <dbReference type="Proteomes" id="UP000298061"/>
    </source>
</evidence>
<evidence type="ECO:0000256" key="1">
    <source>
        <dbReference type="SAM" id="MobiDB-lite"/>
    </source>
</evidence>
<feature type="region of interest" description="Disordered" evidence="1">
    <location>
        <begin position="217"/>
        <end position="246"/>
    </location>
</feature>
<evidence type="ECO:0000313" key="2">
    <source>
        <dbReference type="EMBL" id="TFY73465.1"/>
    </source>
</evidence>
<reference evidence="2 3" key="1">
    <citation type="submission" date="2019-02" db="EMBL/GenBank/DDBJ databases">
        <title>Genome sequencing of the rare red list fungi Hericium alpestre (H. flagellum).</title>
        <authorList>
            <person name="Buettner E."/>
            <person name="Kellner H."/>
        </authorList>
    </citation>
    <scope>NUCLEOTIDE SEQUENCE [LARGE SCALE GENOMIC DNA]</scope>
    <source>
        <strain evidence="2 3">DSM 108284</strain>
    </source>
</reference>
<feature type="region of interest" description="Disordered" evidence="1">
    <location>
        <begin position="1"/>
        <end position="94"/>
    </location>
</feature>
<dbReference type="OrthoDB" id="21648at2759"/>
<name>A0A4Y9ZFE7_9AGAM</name>
<keyword evidence="3" id="KW-1185">Reference proteome</keyword>
<dbReference type="EMBL" id="SFCI01002830">
    <property type="protein sequence ID" value="TFY73465.1"/>
    <property type="molecule type" value="Genomic_DNA"/>
</dbReference>
<sequence>MARATRSGKQLETDCPKDTLVEIQTHPTPARAATKGNKKRKRASVTEPEDQPAAKQPRSDAPVAIKEEGGLTPDQVAADTERMPVDLKGAGDVPINPDDAQRILDILEMVDTQGLLDRVFPLPADPAEPPSSDPQTSQPQIYSFRNLLKESSRHPLRVLRAAVQPLLPVFAHPRSRPSGPAAEQLKFCTLALSLLDQSSFHTVPSALSLSAIIPERPDAAPSSSAPSSPGLMTPPPVTLPASDAPRKRRHALVQHLPTGDWWTSLSADDIRTDLPTA</sequence>
<dbReference type="Proteomes" id="UP000298061">
    <property type="component" value="Unassembled WGS sequence"/>
</dbReference>
<comment type="caution">
    <text evidence="2">The sequence shown here is derived from an EMBL/GenBank/DDBJ whole genome shotgun (WGS) entry which is preliminary data.</text>
</comment>
<feature type="compositionally biased region" description="Basic and acidic residues" evidence="1">
    <location>
        <begin position="9"/>
        <end position="20"/>
    </location>
</feature>
<protein>
    <submittedName>
        <fullName evidence="2">Uncharacterized protein</fullName>
    </submittedName>
</protein>